<evidence type="ECO:0000256" key="7">
    <source>
        <dbReference type="SAM" id="MobiDB-lite"/>
    </source>
</evidence>
<feature type="transmembrane region" description="Helical" evidence="8">
    <location>
        <begin position="202"/>
        <end position="221"/>
    </location>
</feature>
<evidence type="ECO:0008006" key="13">
    <source>
        <dbReference type="Google" id="ProtNLM"/>
    </source>
</evidence>
<dbReference type="PANTHER" id="PTHR24221">
    <property type="entry name" value="ATP-BINDING CASSETTE SUB-FAMILY B"/>
    <property type="match status" value="1"/>
</dbReference>
<evidence type="ECO:0000313" key="12">
    <source>
        <dbReference type="Proteomes" id="UP000193017"/>
    </source>
</evidence>
<organism evidence="11 12">
    <name type="scientific">Paracoccus contaminans</name>
    <dbReference type="NCBI Taxonomy" id="1945662"/>
    <lineage>
        <taxon>Bacteria</taxon>
        <taxon>Pseudomonadati</taxon>
        <taxon>Pseudomonadota</taxon>
        <taxon>Alphaproteobacteria</taxon>
        <taxon>Rhodobacterales</taxon>
        <taxon>Paracoccaceae</taxon>
        <taxon>Paracoccus</taxon>
    </lineage>
</organism>
<dbReference type="SUPFAM" id="SSF90123">
    <property type="entry name" value="ABC transporter transmembrane region"/>
    <property type="match status" value="1"/>
</dbReference>
<dbReference type="InterPro" id="IPR039421">
    <property type="entry name" value="Type_1_exporter"/>
</dbReference>
<dbReference type="GO" id="GO:0005524">
    <property type="term" value="F:ATP binding"/>
    <property type="evidence" value="ECO:0007669"/>
    <property type="project" value="UniProtKB-KW"/>
</dbReference>
<dbReference type="InterPro" id="IPR003593">
    <property type="entry name" value="AAA+_ATPase"/>
</dbReference>
<dbReference type="InterPro" id="IPR027417">
    <property type="entry name" value="P-loop_NTPase"/>
</dbReference>
<comment type="subcellular location">
    <subcellularLocation>
        <location evidence="1">Cell membrane</location>
        <topology evidence="1">Multi-pass membrane protein</topology>
    </subcellularLocation>
</comment>
<dbReference type="RefSeq" id="WP_085377071.1">
    <property type="nucleotide sequence ID" value="NZ_CP020612.1"/>
</dbReference>
<evidence type="ECO:0000259" key="9">
    <source>
        <dbReference type="PROSITE" id="PS50893"/>
    </source>
</evidence>
<feature type="transmembrane region" description="Helical" evidence="8">
    <location>
        <begin position="293"/>
        <end position="312"/>
    </location>
</feature>
<keyword evidence="6 8" id="KW-0472">Membrane</keyword>
<dbReference type="OrthoDB" id="501491at2"/>
<keyword evidence="12" id="KW-1185">Reference proteome</keyword>
<accession>A0A1W6CVT4</accession>
<name>A0A1W6CVT4_9RHOB</name>
<evidence type="ECO:0000256" key="1">
    <source>
        <dbReference type="ARBA" id="ARBA00004651"/>
    </source>
</evidence>
<evidence type="ECO:0000256" key="6">
    <source>
        <dbReference type="ARBA" id="ARBA00023136"/>
    </source>
</evidence>
<feature type="transmembrane region" description="Helical" evidence="8">
    <location>
        <begin position="175"/>
        <end position="196"/>
    </location>
</feature>
<dbReference type="SUPFAM" id="SSF52540">
    <property type="entry name" value="P-loop containing nucleoside triphosphate hydrolases"/>
    <property type="match status" value="1"/>
</dbReference>
<dbReference type="GO" id="GO:0034040">
    <property type="term" value="F:ATPase-coupled lipid transmembrane transporter activity"/>
    <property type="evidence" value="ECO:0007669"/>
    <property type="project" value="TreeGrafter"/>
</dbReference>
<dbReference type="GO" id="GO:0005886">
    <property type="term" value="C:plasma membrane"/>
    <property type="evidence" value="ECO:0007669"/>
    <property type="project" value="UniProtKB-SubCell"/>
</dbReference>
<dbReference type="KEGG" id="pcon:B0A89_04275"/>
<dbReference type="InterPro" id="IPR011527">
    <property type="entry name" value="ABC1_TM_dom"/>
</dbReference>
<sequence>MSAQSPSSPPAAPPEDAPPPQAEAAPKGASGRADLASFWQALRHLEGRRLTIGLVLLILGTLTEGMTILMFLPVLKLVGAGGTVVDMSGVDLPGLGFLPERIPLGALLLGIVALTALQMAFNRTKAVYLSDLIHDFTNFYRIALFRDVAHARWDHVARIPRTRIEHALSGEIERLYLAAYLVLTILQSLVGLLLYFGLSLMISAPMTILSYGFGVVALLLMRPFRRLATVYGDRLQAQRQAQLHAVSEFVGSLKMARSMNLESRYLRLFGGILDQTRDDAREFTRQTTLGGGLFQFAVVSGASLFIWVALGWAHLDVARIVILLLLFMRTAPRFLGVQASLQQLMVDLPAWGAINRLQQDLRAHSDAAMGGSAPIAAPRRDIRLDRVTWRFPGEARNALTDCSLTLRVGEMTVLAGPSGAGKSTAADIILGLLQPEQGRVLIDGAVLATEQLRGWRDRTGYVAQEPFMLNDTIRANIAIAAAAGDAVDDGRILAALDLASAGFVRALPQGLDTEMGDRGTLLSGGERQRIAIARALLRRPDVLILDEATSALDWENEEALVKAIEGLRGQMTILAITHRPALIRAADAVYVMDEGRIVEASRPREGAALPESYLGRMTR</sequence>
<evidence type="ECO:0000256" key="5">
    <source>
        <dbReference type="ARBA" id="ARBA00022989"/>
    </source>
</evidence>
<dbReference type="GO" id="GO:0140359">
    <property type="term" value="F:ABC-type transporter activity"/>
    <property type="evidence" value="ECO:0007669"/>
    <property type="project" value="InterPro"/>
</dbReference>
<proteinExistence type="predicted"/>
<dbReference type="Gene3D" id="1.20.1560.10">
    <property type="entry name" value="ABC transporter type 1, transmembrane domain"/>
    <property type="match status" value="1"/>
</dbReference>
<feature type="domain" description="ABC transporter" evidence="9">
    <location>
        <begin position="382"/>
        <end position="619"/>
    </location>
</feature>
<keyword evidence="2 8" id="KW-0812">Transmembrane</keyword>
<dbReference type="Proteomes" id="UP000193017">
    <property type="component" value="Chromosome"/>
</dbReference>
<dbReference type="CDD" id="cd03228">
    <property type="entry name" value="ABCC_MRP_Like"/>
    <property type="match status" value="1"/>
</dbReference>
<keyword evidence="5 8" id="KW-1133">Transmembrane helix</keyword>
<feature type="transmembrane region" description="Helical" evidence="8">
    <location>
        <begin position="102"/>
        <end position="121"/>
    </location>
</feature>
<dbReference type="Pfam" id="PF00005">
    <property type="entry name" value="ABC_tran"/>
    <property type="match status" value="1"/>
</dbReference>
<feature type="compositionally biased region" description="Pro residues" evidence="7">
    <location>
        <begin position="7"/>
        <end position="21"/>
    </location>
</feature>
<dbReference type="STRING" id="1945662.B0A89_04275"/>
<dbReference type="SMART" id="SM00382">
    <property type="entry name" value="AAA"/>
    <property type="match status" value="1"/>
</dbReference>
<evidence type="ECO:0000256" key="3">
    <source>
        <dbReference type="ARBA" id="ARBA00022741"/>
    </source>
</evidence>
<reference evidence="11 12" key="1">
    <citation type="submission" date="2017-03" db="EMBL/GenBank/DDBJ databases">
        <title>Genome sequence of Paracoccus contaminans isolated from a water microcosm.</title>
        <authorList>
            <person name="Aurass P."/>
            <person name="Karste S."/>
            <person name="Trost E."/>
            <person name="Glaeser S.P."/>
            <person name="Kaempfer P."/>
            <person name="Flieger A."/>
        </authorList>
    </citation>
    <scope>NUCLEOTIDE SEQUENCE [LARGE SCALE GENOMIC DNA]</scope>
    <source>
        <strain evidence="12">RKI 16-01929T\LMG 29738T\CCM 8701T\CIP 111112T</strain>
    </source>
</reference>
<feature type="transmembrane region" description="Helical" evidence="8">
    <location>
        <begin position="50"/>
        <end position="72"/>
    </location>
</feature>
<evidence type="ECO:0000256" key="4">
    <source>
        <dbReference type="ARBA" id="ARBA00022840"/>
    </source>
</evidence>
<dbReference type="PROSITE" id="PS50929">
    <property type="entry name" value="ABC_TM1F"/>
    <property type="match status" value="1"/>
</dbReference>
<dbReference type="PANTHER" id="PTHR24221:SF654">
    <property type="entry name" value="ATP-BINDING CASSETTE SUB-FAMILY B MEMBER 6"/>
    <property type="match status" value="1"/>
</dbReference>
<dbReference type="AlphaFoldDB" id="A0A1W6CVT4"/>
<evidence type="ECO:0000256" key="2">
    <source>
        <dbReference type="ARBA" id="ARBA00022692"/>
    </source>
</evidence>
<keyword evidence="3" id="KW-0547">Nucleotide-binding</keyword>
<dbReference type="PROSITE" id="PS50893">
    <property type="entry name" value="ABC_TRANSPORTER_2"/>
    <property type="match status" value="1"/>
</dbReference>
<dbReference type="InterPro" id="IPR036640">
    <property type="entry name" value="ABC1_TM_sf"/>
</dbReference>
<dbReference type="InterPro" id="IPR003439">
    <property type="entry name" value="ABC_transporter-like_ATP-bd"/>
</dbReference>
<dbReference type="PROSITE" id="PS00211">
    <property type="entry name" value="ABC_TRANSPORTER_1"/>
    <property type="match status" value="1"/>
</dbReference>
<feature type="region of interest" description="Disordered" evidence="7">
    <location>
        <begin position="1"/>
        <end position="28"/>
    </location>
</feature>
<dbReference type="GO" id="GO:0016887">
    <property type="term" value="F:ATP hydrolysis activity"/>
    <property type="evidence" value="ECO:0007669"/>
    <property type="project" value="InterPro"/>
</dbReference>
<dbReference type="EMBL" id="CP020612">
    <property type="protein sequence ID" value="ARJ68961.1"/>
    <property type="molecule type" value="Genomic_DNA"/>
</dbReference>
<dbReference type="InterPro" id="IPR017871">
    <property type="entry name" value="ABC_transporter-like_CS"/>
</dbReference>
<evidence type="ECO:0000313" key="11">
    <source>
        <dbReference type="EMBL" id="ARJ68961.1"/>
    </source>
</evidence>
<dbReference type="Gene3D" id="3.40.50.300">
    <property type="entry name" value="P-loop containing nucleotide triphosphate hydrolases"/>
    <property type="match status" value="1"/>
</dbReference>
<keyword evidence="4" id="KW-0067">ATP-binding</keyword>
<evidence type="ECO:0000259" key="10">
    <source>
        <dbReference type="PROSITE" id="PS50929"/>
    </source>
</evidence>
<evidence type="ECO:0000256" key="8">
    <source>
        <dbReference type="SAM" id="Phobius"/>
    </source>
</evidence>
<gene>
    <name evidence="11" type="ORF">B0A89_04275</name>
</gene>
<protein>
    <recommendedName>
        <fullName evidence="13">ABC transporter ATP-binding protein</fullName>
    </recommendedName>
</protein>
<feature type="domain" description="ABC transmembrane type-1" evidence="10">
    <location>
        <begin position="52"/>
        <end position="345"/>
    </location>
</feature>